<reference evidence="1 2" key="1">
    <citation type="submission" date="2018-06" db="EMBL/GenBank/DDBJ databases">
        <authorList>
            <consortium name="Pathogen Informatics"/>
            <person name="Doyle S."/>
        </authorList>
    </citation>
    <scope>NUCLEOTIDE SEQUENCE [LARGE SCALE GENOMIC DNA]</scope>
    <source>
        <strain evidence="1 2">NCTC7922</strain>
    </source>
</reference>
<organism evidence="1 2">
    <name type="scientific">Escherichia coli</name>
    <dbReference type="NCBI Taxonomy" id="562"/>
    <lineage>
        <taxon>Bacteria</taxon>
        <taxon>Pseudomonadati</taxon>
        <taxon>Pseudomonadota</taxon>
        <taxon>Gammaproteobacteria</taxon>
        <taxon>Enterobacterales</taxon>
        <taxon>Enterobacteriaceae</taxon>
        <taxon>Escherichia</taxon>
    </lineage>
</organism>
<name>A0A377D1W3_ECOLX</name>
<evidence type="ECO:0000313" key="1">
    <source>
        <dbReference type="EMBL" id="STM10507.1"/>
    </source>
</evidence>
<protein>
    <submittedName>
        <fullName evidence="1">Uncharacterized protein</fullName>
    </submittedName>
</protein>
<accession>A0A377D1W3</accession>
<sequence length="76" mass="8975">MLLNRVRCEAMEKIRVYFDRNLCRFLPPKESIFLICDTLLSFHNKNAATNLRIFNIIVAGDFFSGDYLCVRDVNLW</sequence>
<dbReference type="Proteomes" id="UP000254174">
    <property type="component" value="Unassembled WGS sequence"/>
</dbReference>
<proteinExistence type="predicted"/>
<gene>
    <name evidence="1" type="ORF">NCTC7922_01235</name>
</gene>
<dbReference type="AlphaFoldDB" id="A0A377D1W3"/>
<dbReference type="EMBL" id="UGFC01000005">
    <property type="protein sequence ID" value="STM10507.1"/>
    <property type="molecule type" value="Genomic_DNA"/>
</dbReference>
<evidence type="ECO:0000313" key="2">
    <source>
        <dbReference type="Proteomes" id="UP000254174"/>
    </source>
</evidence>